<proteinExistence type="predicted"/>
<dbReference type="Gene3D" id="1.25.40.10">
    <property type="entry name" value="Tetratricopeptide repeat domain"/>
    <property type="match status" value="1"/>
</dbReference>
<gene>
    <name evidence="2" type="ORF">C2G38_2139288</name>
</gene>
<feature type="region of interest" description="Disordered" evidence="1">
    <location>
        <begin position="1"/>
        <end position="24"/>
    </location>
</feature>
<accession>A0A397VR94</accession>
<dbReference type="STRING" id="44941.A0A397VR94"/>
<dbReference type="SUPFAM" id="SSF81901">
    <property type="entry name" value="HCP-like"/>
    <property type="match status" value="1"/>
</dbReference>
<evidence type="ECO:0000313" key="3">
    <source>
        <dbReference type="Proteomes" id="UP000266673"/>
    </source>
</evidence>
<evidence type="ECO:0000256" key="1">
    <source>
        <dbReference type="SAM" id="MobiDB-lite"/>
    </source>
</evidence>
<reference evidence="2 3" key="1">
    <citation type="submission" date="2018-06" db="EMBL/GenBank/DDBJ databases">
        <title>Comparative genomics reveals the genomic features of Rhizophagus irregularis, R. cerebriforme, R. diaphanum and Gigaspora rosea, and their symbiotic lifestyle signature.</title>
        <authorList>
            <person name="Morin E."/>
            <person name="San Clemente H."/>
            <person name="Chen E.C.H."/>
            <person name="De La Providencia I."/>
            <person name="Hainaut M."/>
            <person name="Kuo A."/>
            <person name="Kohler A."/>
            <person name="Murat C."/>
            <person name="Tang N."/>
            <person name="Roy S."/>
            <person name="Loubradou J."/>
            <person name="Henrissat B."/>
            <person name="Grigoriev I.V."/>
            <person name="Corradi N."/>
            <person name="Roux C."/>
            <person name="Martin F.M."/>
        </authorList>
    </citation>
    <scope>NUCLEOTIDE SEQUENCE [LARGE SCALE GENOMIC DNA]</scope>
    <source>
        <strain evidence="2 3">DAOM 194757</strain>
    </source>
</reference>
<comment type="caution">
    <text evidence="2">The sequence shown here is derived from an EMBL/GenBank/DDBJ whole genome shotgun (WGS) entry which is preliminary data.</text>
</comment>
<keyword evidence="3" id="KW-1185">Reference proteome</keyword>
<organism evidence="2 3">
    <name type="scientific">Gigaspora rosea</name>
    <dbReference type="NCBI Taxonomy" id="44941"/>
    <lineage>
        <taxon>Eukaryota</taxon>
        <taxon>Fungi</taxon>
        <taxon>Fungi incertae sedis</taxon>
        <taxon>Mucoromycota</taxon>
        <taxon>Glomeromycotina</taxon>
        <taxon>Glomeromycetes</taxon>
        <taxon>Diversisporales</taxon>
        <taxon>Gigasporaceae</taxon>
        <taxon>Gigaspora</taxon>
    </lineage>
</organism>
<feature type="compositionally biased region" description="Polar residues" evidence="1">
    <location>
        <begin position="1"/>
        <end position="14"/>
    </location>
</feature>
<sequence length="142" mass="15720">MASVKPGSSPSLLPNGTIDFDGSKPQLQPIELPEITTNFNLPKIMPFEEGIKAHKKKDYNTAWECFQAHSELGNATAKYWMGYYLSEGYPSGVKELVRASQLFKAAADDGIPDAQLRYAFSLTNTPGIKFNKKTFSDLVNIL</sequence>
<evidence type="ECO:0000313" key="2">
    <source>
        <dbReference type="EMBL" id="RIB24352.1"/>
    </source>
</evidence>
<name>A0A397VR94_9GLOM</name>
<protein>
    <recommendedName>
        <fullName evidence="4">HCP-like protein</fullName>
    </recommendedName>
</protein>
<dbReference type="AlphaFoldDB" id="A0A397VR94"/>
<dbReference type="OrthoDB" id="2434929at2759"/>
<evidence type="ECO:0008006" key="4">
    <source>
        <dbReference type="Google" id="ProtNLM"/>
    </source>
</evidence>
<dbReference type="InterPro" id="IPR011990">
    <property type="entry name" value="TPR-like_helical_dom_sf"/>
</dbReference>
<dbReference type="EMBL" id="QKWP01000220">
    <property type="protein sequence ID" value="RIB24352.1"/>
    <property type="molecule type" value="Genomic_DNA"/>
</dbReference>
<dbReference type="Proteomes" id="UP000266673">
    <property type="component" value="Unassembled WGS sequence"/>
</dbReference>